<dbReference type="PANTHER" id="PTHR21700:SF30">
    <property type="entry name" value="TRANSTHYRETIN-LIKE FAMILY PROTEIN"/>
    <property type="match status" value="1"/>
</dbReference>
<evidence type="ECO:0000256" key="1">
    <source>
        <dbReference type="ARBA" id="ARBA00004613"/>
    </source>
</evidence>
<dbReference type="OrthoDB" id="5826894at2759"/>
<feature type="signal peptide" evidence="5">
    <location>
        <begin position="1"/>
        <end position="20"/>
    </location>
</feature>
<evidence type="ECO:0000313" key="7">
    <source>
        <dbReference type="Proteomes" id="UP001152747"/>
    </source>
</evidence>
<evidence type="ECO:0000256" key="3">
    <source>
        <dbReference type="ARBA" id="ARBA00022525"/>
    </source>
</evidence>
<dbReference type="InterPro" id="IPR038479">
    <property type="entry name" value="Transthyretin-like_sf"/>
</dbReference>
<reference evidence="6" key="1">
    <citation type="submission" date="2022-11" db="EMBL/GenBank/DDBJ databases">
        <authorList>
            <person name="Kikuchi T."/>
        </authorList>
    </citation>
    <scope>NUCLEOTIDE SEQUENCE</scope>
    <source>
        <strain evidence="6">PS1010</strain>
    </source>
</reference>
<dbReference type="AlphaFoldDB" id="A0A9P1N487"/>
<proteinExistence type="inferred from homology"/>
<evidence type="ECO:0000313" key="6">
    <source>
        <dbReference type="EMBL" id="CAI5447355.1"/>
    </source>
</evidence>
<comment type="caution">
    <text evidence="6">The sequence shown here is derived from an EMBL/GenBank/DDBJ whole genome shotgun (WGS) entry which is preliminary data.</text>
</comment>
<dbReference type="GO" id="GO:0005576">
    <property type="term" value="C:extracellular region"/>
    <property type="evidence" value="ECO:0007669"/>
    <property type="project" value="UniProtKB-SubCell"/>
</dbReference>
<dbReference type="Pfam" id="PF01060">
    <property type="entry name" value="TTR-52"/>
    <property type="match status" value="1"/>
</dbReference>
<dbReference type="EMBL" id="CANHGI010000004">
    <property type="protein sequence ID" value="CAI5447355.1"/>
    <property type="molecule type" value="Genomic_DNA"/>
</dbReference>
<gene>
    <name evidence="6" type="ORF">CAMP_LOCUS9992</name>
</gene>
<dbReference type="Gene3D" id="2.60.40.3330">
    <property type="match status" value="1"/>
</dbReference>
<comment type="similarity">
    <text evidence="2">Belongs to the nematode transthyretin-like family.</text>
</comment>
<evidence type="ECO:0000256" key="4">
    <source>
        <dbReference type="ARBA" id="ARBA00022729"/>
    </source>
</evidence>
<dbReference type="Proteomes" id="UP001152747">
    <property type="component" value="Unassembled WGS sequence"/>
</dbReference>
<feature type="chain" id="PRO_5040310166" evidence="5">
    <location>
        <begin position="21"/>
        <end position="131"/>
    </location>
</feature>
<dbReference type="InterPro" id="IPR001534">
    <property type="entry name" value="Transthyretin-like"/>
</dbReference>
<accession>A0A9P1N487</accession>
<evidence type="ECO:0000256" key="2">
    <source>
        <dbReference type="ARBA" id="ARBA00010112"/>
    </source>
</evidence>
<dbReference type="PANTHER" id="PTHR21700">
    <property type="entry name" value="TRANSTHYRETIN-LIKE FAMILY PROTEIN-RELATED"/>
    <property type="match status" value="1"/>
</dbReference>
<keyword evidence="4 5" id="KW-0732">Signal</keyword>
<comment type="subcellular location">
    <subcellularLocation>
        <location evidence="1">Secreted</location>
    </subcellularLocation>
</comment>
<evidence type="ECO:0000256" key="5">
    <source>
        <dbReference type="SAM" id="SignalP"/>
    </source>
</evidence>
<sequence length="131" mass="14993">MKILIPGLILICVLISQSSAELFGITIRGKVLCEKKPVEIELKLHEFDTVIDDSLDFTISNSKGEFEVSGNEDEIGELDPFIEISHNCTQKPGCYQRSRFYYKTSETNKLLENEVLNLEDRKFNFWGPICD</sequence>
<name>A0A9P1N487_9PELO</name>
<organism evidence="6 7">
    <name type="scientific">Caenorhabditis angaria</name>
    <dbReference type="NCBI Taxonomy" id="860376"/>
    <lineage>
        <taxon>Eukaryota</taxon>
        <taxon>Metazoa</taxon>
        <taxon>Ecdysozoa</taxon>
        <taxon>Nematoda</taxon>
        <taxon>Chromadorea</taxon>
        <taxon>Rhabditida</taxon>
        <taxon>Rhabditina</taxon>
        <taxon>Rhabditomorpha</taxon>
        <taxon>Rhabditoidea</taxon>
        <taxon>Rhabditidae</taxon>
        <taxon>Peloderinae</taxon>
        <taxon>Caenorhabditis</taxon>
    </lineage>
</organism>
<dbReference type="GO" id="GO:0009986">
    <property type="term" value="C:cell surface"/>
    <property type="evidence" value="ECO:0007669"/>
    <property type="project" value="InterPro"/>
</dbReference>
<keyword evidence="3" id="KW-0964">Secreted</keyword>
<keyword evidence="7" id="KW-1185">Reference proteome</keyword>
<protein>
    <submittedName>
        <fullName evidence="6">Uncharacterized protein</fullName>
    </submittedName>
</protein>